<sequence length="408" mass="45788">MKGLKDWLSRPLQLFLRSRRPHEKRLSGLELLPLELLLHITRFLAITDIVCLGLCSRTLYGFVTGLCDLNPVQRNKSIAISALSRLVRDLPRMFCCHYCARLHPITDVRPPAVDQIIFTKCPDLGAPYLYRGDGPLPSLWWFFRVHGLPSGYRFQHCHLVAVLQNHTFGGCLGIDSESLAYTEVVDDPADPARTTLLSVEGRVYVPAGAGPTPPSLVLQIQQWVLFDDDDVVFSDRDNDVSLSVFQHRFICEAQELDTAVVMDAIRSVVQQRGFSSLDEQPSAATECMRCPICEVEFQIALEDCGKDGKAVIITKWLDLGAGMDLEDPKWKKKATSEYPGPRGGLDPAMASSGEVRRLFCESSVQESDPTRRNKSYLVGKRYRRAMCKSGWDFLYYTTPSIASRGPRT</sequence>
<name>A0A8G1RP27_9EURO</name>
<dbReference type="GeneID" id="63856614"/>
<dbReference type="VEuPathDB" id="FungiDB:BO72DRAFT_157978"/>
<accession>A0A8G1RP27</accession>
<dbReference type="Proteomes" id="UP000249789">
    <property type="component" value="Unassembled WGS sequence"/>
</dbReference>
<proteinExistence type="predicted"/>
<evidence type="ECO:0000313" key="1">
    <source>
        <dbReference type="EMBL" id="RAK75713.1"/>
    </source>
</evidence>
<evidence type="ECO:0000313" key="2">
    <source>
        <dbReference type="Proteomes" id="UP000249789"/>
    </source>
</evidence>
<dbReference type="InterPro" id="IPR036047">
    <property type="entry name" value="F-box-like_dom_sf"/>
</dbReference>
<gene>
    <name evidence="1" type="ORF">BO72DRAFT_157978</name>
</gene>
<evidence type="ECO:0008006" key="3">
    <source>
        <dbReference type="Google" id="ProtNLM"/>
    </source>
</evidence>
<reference evidence="1 2" key="1">
    <citation type="submission" date="2018-02" db="EMBL/GenBank/DDBJ databases">
        <title>The genomes of Aspergillus section Nigri reveals drivers in fungal speciation.</title>
        <authorList>
            <consortium name="DOE Joint Genome Institute"/>
            <person name="Vesth T.C."/>
            <person name="Nybo J."/>
            <person name="Theobald S."/>
            <person name="Brandl J."/>
            <person name="Frisvad J.C."/>
            <person name="Nielsen K.F."/>
            <person name="Lyhne E.K."/>
            <person name="Kogle M.E."/>
            <person name="Kuo A."/>
            <person name="Riley R."/>
            <person name="Clum A."/>
            <person name="Nolan M."/>
            <person name="Lipzen A."/>
            <person name="Salamov A."/>
            <person name="Henrissat B."/>
            <person name="Wiebenga A."/>
            <person name="De vries R.P."/>
            <person name="Grigoriev I.V."/>
            <person name="Mortensen U.H."/>
            <person name="Andersen M.R."/>
            <person name="Baker S.E."/>
        </authorList>
    </citation>
    <scope>NUCLEOTIDE SEQUENCE [LARGE SCALE GENOMIC DNA]</scope>
    <source>
        <strain evidence="1 2">CBS 313.89</strain>
    </source>
</reference>
<dbReference type="OrthoDB" id="3766406at2759"/>
<dbReference type="EMBL" id="KZ824654">
    <property type="protein sequence ID" value="RAK75713.1"/>
    <property type="molecule type" value="Genomic_DNA"/>
</dbReference>
<keyword evidence="2" id="KW-1185">Reference proteome</keyword>
<dbReference type="AlphaFoldDB" id="A0A8G1RP27"/>
<protein>
    <recommendedName>
        <fullName evidence="3">F-box domain-containing protein</fullName>
    </recommendedName>
</protein>
<dbReference type="RefSeq" id="XP_040799723.1">
    <property type="nucleotide sequence ID" value="XM_040939281.1"/>
</dbReference>
<organism evidence="1 2">
    <name type="scientific">Aspergillus fijiensis CBS 313.89</name>
    <dbReference type="NCBI Taxonomy" id="1448319"/>
    <lineage>
        <taxon>Eukaryota</taxon>
        <taxon>Fungi</taxon>
        <taxon>Dikarya</taxon>
        <taxon>Ascomycota</taxon>
        <taxon>Pezizomycotina</taxon>
        <taxon>Eurotiomycetes</taxon>
        <taxon>Eurotiomycetidae</taxon>
        <taxon>Eurotiales</taxon>
        <taxon>Aspergillaceae</taxon>
        <taxon>Aspergillus</taxon>
    </lineage>
</organism>
<dbReference type="SUPFAM" id="SSF81383">
    <property type="entry name" value="F-box domain"/>
    <property type="match status" value="1"/>
</dbReference>